<comment type="similarity">
    <text evidence="2">Belongs to the outer membrane factor (OMF) (TC 1.B.17) family.</text>
</comment>
<proteinExistence type="inferred from homology"/>
<dbReference type="InterPro" id="IPR003423">
    <property type="entry name" value="OMP_efflux"/>
</dbReference>
<evidence type="ECO:0000256" key="4">
    <source>
        <dbReference type="ARBA" id="ARBA00022692"/>
    </source>
</evidence>
<keyword evidence="8" id="KW-0449">Lipoprotein</keyword>
<feature type="signal peptide" evidence="10">
    <location>
        <begin position="1"/>
        <end position="40"/>
    </location>
</feature>
<dbReference type="Gene3D" id="1.20.1600.10">
    <property type="entry name" value="Outer membrane efflux proteins (OEP)"/>
    <property type="match status" value="1"/>
</dbReference>
<feature type="chain" id="PRO_5013381242" evidence="10">
    <location>
        <begin position="41"/>
        <end position="430"/>
    </location>
</feature>
<dbReference type="PANTHER" id="PTHR30203">
    <property type="entry name" value="OUTER MEMBRANE CATION EFFLUX PROTEIN"/>
    <property type="match status" value="1"/>
</dbReference>
<evidence type="ECO:0000256" key="6">
    <source>
        <dbReference type="ARBA" id="ARBA00023139"/>
    </source>
</evidence>
<dbReference type="Proteomes" id="UP000218731">
    <property type="component" value="Chromosome 1"/>
</dbReference>
<dbReference type="GO" id="GO:0016020">
    <property type="term" value="C:membrane"/>
    <property type="evidence" value="ECO:0007669"/>
    <property type="project" value="UniProtKB-SubCell"/>
</dbReference>
<dbReference type="PANTHER" id="PTHR30203:SF24">
    <property type="entry name" value="BLR4935 PROTEIN"/>
    <property type="match status" value="1"/>
</dbReference>
<gene>
    <name evidence="11" type="ORF">KF715C_ch58980</name>
</gene>
<dbReference type="GO" id="GO:0015562">
    <property type="term" value="F:efflux transmembrane transporter activity"/>
    <property type="evidence" value="ECO:0007669"/>
    <property type="project" value="InterPro"/>
</dbReference>
<evidence type="ECO:0000256" key="7">
    <source>
        <dbReference type="ARBA" id="ARBA00023237"/>
    </source>
</evidence>
<evidence type="ECO:0000256" key="1">
    <source>
        <dbReference type="ARBA" id="ARBA00004442"/>
    </source>
</evidence>
<protein>
    <submittedName>
        <fullName evidence="11">Outer membrane efflux protein</fullName>
    </submittedName>
</protein>
<keyword evidence="3" id="KW-1134">Transmembrane beta strand</keyword>
<sequence>MARAWALIFRGIILMTPQRFQGRTPTAVLFILLPAVSAQATTLPLDEALQLAERNAPSLQARQEQASAARNLVIPAGELPDPRLNLGVQNLPIEGADRWSLNRDFMTMQVVGLSQDVPNRDKRKARVETAQATVERADAEAVFERLKIRAATAQAWVNAYTVQRKLEQFDAFYKENQLLASTVRARLAGGAGSTTDTLAPKQELAQLDEQKDVLLSQAAQARSALKRWIGQDAEVGAPTFPLWPVDAAEYLHSVHAHPELNTYNAMTREAQAQVHQAQAEKKSDWSWGVDYQRRGPDFSNMVSLQVSFQLPLFTGSRQDPMIAARRAQVRQLEDEQDAALREHQAQLETDLAEYQRLQRAVRRSRETLLPLAEDRVRLALADYRAGKSPLSEVLSARRQRVEALLQDVDLQGQLAATAARLHFVYGEVRA</sequence>
<evidence type="ECO:0000256" key="10">
    <source>
        <dbReference type="SAM" id="SignalP"/>
    </source>
</evidence>
<organism evidence="11 12">
    <name type="scientific">Pseudomonas putida</name>
    <name type="common">Arthrobacter siderocapsulatus</name>
    <dbReference type="NCBI Taxonomy" id="303"/>
    <lineage>
        <taxon>Bacteria</taxon>
        <taxon>Pseudomonadati</taxon>
        <taxon>Pseudomonadota</taxon>
        <taxon>Gammaproteobacteria</taxon>
        <taxon>Pseudomonadales</taxon>
        <taxon>Pseudomonadaceae</taxon>
        <taxon>Pseudomonas</taxon>
    </lineage>
</organism>
<dbReference type="Pfam" id="PF02321">
    <property type="entry name" value="OEP"/>
    <property type="match status" value="1"/>
</dbReference>
<evidence type="ECO:0000256" key="9">
    <source>
        <dbReference type="SAM" id="Coils"/>
    </source>
</evidence>
<dbReference type="InterPro" id="IPR010131">
    <property type="entry name" value="MdtP/NodT-like"/>
</dbReference>
<evidence type="ECO:0000256" key="5">
    <source>
        <dbReference type="ARBA" id="ARBA00023136"/>
    </source>
</evidence>
<feature type="coiled-coil region" evidence="9">
    <location>
        <begin position="322"/>
        <end position="360"/>
    </location>
</feature>
<evidence type="ECO:0000313" key="11">
    <source>
        <dbReference type="EMBL" id="BAW26471.1"/>
    </source>
</evidence>
<accession>A0A1L7NLU2</accession>
<keyword evidence="10" id="KW-0732">Signal</keyword>
<evidence type="ECO:0000256" key="3">
    <source>
        <dbReference type="ARBA" id="ARBA00022452"/>
    </source>
</evidence>
<dbReference type="EMBL" id="AP015029">
    <property type="protein sequence ID" value="BAW26471.1"/>
    <property type="molecule type" value="Genomic_DNA"/>
</dbReference>
<evidence type="ECO:0000313" key="12">
    <source>
        <dbReference type="Proteomes" id="UP000218731"/>
    </source>
</evidence>
<evidence type="ECO:0000256" key="8">
    <source>
        <dbReference type="ARBA" id="ARBA00023288"/>
    </source>
</evidence>
<keyword evidence="6" id="KW-0564">Palmitate</keyword>
<dbReference type="AlphaFoldDB" id="A0A1L7NLU2"/>
<name>A0A1L7NLU2_PSEPU</name>
<keyword evidence="5" id="KW-0472">Membrane</keyword>
<reference evidence="11 12" key="1">
    <citation type="submission" date="2015-11" db="EMBL/GenBank/DDBJ databases">
        <title>Complete genome sequencing of a biphenyl-degrading bacterium, Pseudomonas putida KF715 (=NBRC110667).</title>
        <authorList>
            <person name="Suenaga H."/>
            <person name="Fujihara N."/>
            <person name="Watanabe T."/>
            <person name="Hirose J."/>
            <person name="Kimura N."/>
            <person name="Yamazoe A."/>
            <person name="Hosoyama A."/>
            <person name="Shimodaira J."/>
            <person name="Furukawa K."/>
        </authorList>
    </citation>
    <scope>NUCLEOTIDE SEQUENCE [LARGE SCALE GENOMIC DNA]</scope>
    <source>
        <strain evidence="11 12">KF715</strain>
    </source>
</reference>
<dbReference type="SUPFAM" id="SSF56954">
    <property type="entry name" value="Outer membrane efflux proteins (OEP)"/>
    <property type="match status" value="1"/>
</dbReference>
<evidence type="ECO:0000256" key="2">
    <source>
        <dbReference type="ARBA" id="ARBA00007613"/>
    </source>
</evidence>
<keyword evidence="9" id="KW-0175">Coiled coil</keyword>
<keyword evidence="7" id="KW-0998">Cell outer membrane</keyword>
<keyword evidence="4" id="KW-0812">Transmembrane</keyword>
<comment type="subcellular location">
    <subcellularLocation>
        <location evidence="1">Cell outer membrane</location>
    </subcellularLocation>
</comment>